<evidence type="ECO:0008006" key="3">
    <source>
        <dbReference type="Google" id="ProtNLM"/>
    </source>
</evidence>
<gene>
    <name evidence="1" type="ORF">BMI91_00555</name>
</gene>
<protein>
    <recommendedName>
        <fullName evidence="3">DUF982 domain-containing protein</fullName>
    </recommendedName>
</protein>
<keyword evidence="2" id="KW-1185">Reference proteome</keyword>
<name>A0ABX3N2J3_9RHOB</name>
<accession>A0ABX3N2J3</accession>
<evidence type="ECO:0000313" key="1">
    <source>
        <dbReference type="EMBL" id="OOY26182.1"/>
    </source>
</evidence>
<dbReference type="Proteomes" id="UP000190787">
    <property type="component" value="Unassembled WGS sequence"/>
</dbReference>
<organism evidence="1 2">
    <name type="scientific">Thioclava sediminum</name>
    <dbReference type="NCBI Taxonomy" id="1915319"/>
    <lineage>
        <taxon>Bacteria</taxon>
        <taxon>Pseudomonadati</taxon>
        <taxon>Pseudomonadota</taxon>
        <taxon>Alphaproteobacteria</taxon>
        <taxon>Rhodobacterales</taxon>
        <taxon>Paracoccaceae</taxon>
        <taxon>Thioclava</taxon>
    </lineage>
</organism>
<dbReference type="EMBL" id="MPZV01000001">
    <property type="protein sequence ID" value="OOY26182.1"/>
    <property type="molecule type" value="Genomic_DNA"/>
</dbReference>
<dbReference type="Pfam" id="PF06169">
    <property type="entry name" value="DUF982"/>
    <property type="match status" value="1"/>
</dbReference>
<comment type="caution">
    <text evidence="1">The sequence shown here is derived from an EMBL/GenBank/DDBJ whole genome shotgun (WGS) entry which is preliminary data.</text>
</comment>
<proteinExistence type="predicted"/>
<sequence length="107" mass="11868">MARPFKSEPSRPLRKIRTLIEIYWGKPISLVVSPDGDVKTFSTIEQVHYWLREKWPVTDTAQICAIDRVEAAMECLGTVGDARSAFLGAATTAGFSPFETMDHPIAA</sequence>
<dbReference type="Gene3D" id="6.10.250.730">
    <property type="match status" value="1"/>
</dbReference>
<reference evidence="1 2" key="1">
    <citation type="submission" date="2016-11" db="EMBL/GenBank/DDBJ databases">
        <title>A multilocus sequence analysis scheme for characterization of bacteria in the genus Thioclava.</title>
        <authorList>
            <person name="Liu Y."/>
            <person name="Shao Z."/>
        </authorList>
    </citation>
    <scope>NUCLEOTIDE SEQUENCE [LARGE SCALE GENOMIC DNA]</scope>
    <source>
        <strain evidence="1 2">TAW-CT134</strain>
    </source>
</reference>
<evidence type="ECO:0000313" key="2">
    <source>
        <dbReference type="Proteomes" id="UP000190787"/>
    </source>
</evidence>
<dbReference type="InterPro" id="IPR010385">
    <property type="entry name" value="DUF982"/>
</dbReference>